<proteinExistence type="predicted"/>
<keyword evidence="1" id="KW-0812">Transmembrane</keyword>
<evidence type="ECO:0000313" key="2">
    <source>
        <dbReference type="EMBL" id="GAA5068093.1"/>
    </source>
</evidence>
<dbReference type="EMBL" id="BAABHW010000001">
    <property type="protein sequence ID" value="GAA5068093.1"/>
    <property type="molecule type" value="Genomic_DNA"/>
</dbReference>
<feature type="transmembrane region" description="Helical" evidence="1">
    <location>
        <begin position="47"/>
        <end position="70"/>
    </location>
</feature>
<reference evidence="3" key="1">
    <citation type="journal article" date="2019" name="Int. J. Syst. Evol. Microbiol.">
        <title>The Global Catalogue of Microorganisms (GCM) 10K type strain sequencing project: providing services to taxonomists for standard genome sequencing and annotation.</title>
        <authorList>
            <consortium name="The Broad Institute Genomics Platform"/>
            <consortium name="The Broad Institute Genome Sequencing Center for Infectious Disease"/>
            <person name="Wu L."/>
            <person name="Ma J."/>
        </authorList>
    </citation>
    <scope>NUCLEOTIDE SEQUENCE [LARGE SCALE GENOMIC DNA]</scope>
    <source>
        <strain evidence="3">JCM 18015</strain>
    </source>
</reference>
<name>A0ABP9L2I6_9RHOB</name>
<sequence length="71" mass="7477">MGWLIWVGTGLTVIGLSALVYCIFAAMSAKRAGLPDDVLRGRLQRIVAINMGALLISVLGLMSVVMGVFLG</sequence>
<comment type="caution">
    <text evidence="2">The sequence shown here is derived from an EMBL/GenBank/DDBJ whole genome shotgun (WGS) entry which is preliminary data.</text>
</comment>
<evidence type="ECO:0000256" key="1">
    <source>
        <dbReference type="SAM" id="Phobius"/>
    </source>
</evidence>
<feature type="transmembrane region" description="Helical" evidence="1">
    <location>
        <begin position="6"/>
        <end position="26"/>
    </location>
</feature>
<dbReference type="RefSeq" id="WP_259546497.1">
    <property type="nucleotide sequence ID" value="NZ_BAABHW010000001.1"/>
</dbReference>
<keyword evidence="3" id="KW-1185">Reference proteome</keyword>
<dbReference type="Proteomes" id="UP001499910">
    <property type="component" value="Unassembled WGS sequence"/>
</dbReference>
<keyword evidence="1" id="KW-0472">Membrane</keyword>
<organism evidence="2 3">
    <name type="scientific">[Roseibacterium] beibuensis</name>
    <dbReference type="NCBI Taxonomy" id="1193142"/>
    <lineage>
        <taxon>Bacteria</taxon>
        <taxon>Pseudomonadati</taxon>
        <taxon>Pseudomonadota</taxon>
        <taxon>Alphaproteobacteria</taxon>
        <taxon>Rhodobacterales</taxon>
        <taxon>Roseobacteraceae</taxon>
        <taxon>Roseicyclus</taxon>
    </lineage>
</organism>
<gene>
    <name evidence="2" type="ORF">GCM10023209_08320</name>
</gene>
<evidence type="ECO:0000313" key="3">
    <source>
        <dbReference type="Proteomes" id="UP001499910"/>
    </source>
</evidence>
<protein>
    <submittedName>
        <fullName evidence="2">Uncharacterized protein</fullName>
    </submittedName>
</protein>
<accession>A0ABP9L2I6</accession>
<keyword evidence="1" id="KW-1133">Transmembrane helix</keyword>